<dbReference type="InterPro" id="IPR011990">
    <property type="entry name" value="TPR-like_helical_dom_sf"/>
</dbReference>
<dbReference type="Pfam" id="PF03704">
    <property type="entry name" value="BTAD"/>
    <property type="match status" value="1"/>
</dbReference>
<dbReference type="PANTHER" id="PTHR35807">
    <property type="entry name" value="TRANSCRIPTIONAL REGULATOR REDD-RELATED"/>
    <property type="match status" value="1"/>
</dbReference>
<dbReference type="AlphaFoldDB" id="A0A8J3QBZ2"/>
<dbReference type="GO" id="GO:0006355">
    <property type="term" value="P:regulation of DNA-templated transcription"/>
    <property type="evidence" value="ECO:0007669"/>
    <property type="project" value="InterPro"/>
</dbReference>
<evidence type="ECO:0000259" key="2">
    <source>
        <dbReference type="SMART" id="SM01043"/>
    </source>
</evidence>
<accession>A0A8J3QBZ2</accession>
<dbReference type="EMBL" id="BONY01000030">
    <property type="protein sequence ID" value="GIH06848.1"/>
    <property type="molecule type" value="Genomic_DNA"/>
</dbReference>
<evidence type="ECO:0000313" key="3">
    <source>
        <dbReference type="EMBL" id="GIH06848.1"/>
    </source>
</evidence>
<feature type="domain" description="Bacterial transcriptional activator" evidence="2">
    <location>
        <begin position="828"/>
        <end position="959"/>
    </location>
</feature>
<dbReference type="Gene3D" id="1.25.40.10">
    <property type="entry name" value="Tetratricopeptide repeat domain"/>
    <property type="match status" value="3"/>
</dbReference>
<proteinExistence type="predicted"/>
<dbReference type="Pfam" id="PF13181">
    <property type="entry name" value="TPR_8"/>
    <property type="match status" value="1"/>
</dbReference>
<dbReference type="SUPFAM" id="SSF46894">
    <property type="entry name" value="C-terminal effector domain of the bipartite response regulators"/>
    <property type="match status" value="1"/>
</dbReference>
<evidence type="ECO:0000313" key="4">
    <source>
        <dbReference type="Proteomes" id="UP000612899"/>
    </source>
</evidence>
<keyword evidence="4" id="KW-1185">Reference proteome</keyword>
<name>A0A8J3QBZ2_9ACTN</name>
<dbReference type="InterPro" id="IPR019734">
    <property type="entry name" value="TPR_rpt"/>
</dbReference>
<sequence length="961" mass="102747">MVVFVLAAAGYGKTTALRRRHLDPETVWLSGLPTLPLPQASAIVIDDLPPLSAAQATSLLQAAVLQPVTMASRHPLPVSTARLRGQGMFSQLGPADLALDATAGPDLLVSDYGLRDPDLCDRVIEATAGWPALVRLAGEALADGDPLLPEQGSPLWTYLTDEVLGPLGPETLQLLGEMAGLAPISIKLADALGHQRAAEIVPLLSATGLLVDDRLVPVIAHLLRRNERSGAAALLAGHWYEEHGPPVSAVKAFALAGRPDQCGRLLDSHGEALLAAGHAGVIAEVTTAIQPADRSRRQQLLLGDALRTSGSVIKAAHAYATVADLEPVWDCGVAWRMGLIHYLRGDSHAALKAFTRAEETEQNTTDLALLQSWQACAHLQLGETATALETARRACRTASSSGDDIALATAYVSLALCHSISGESTDSDELYEQALSIAEAHGHVVLRARILTSRTYQLLNEARYAEALEAARQTTRCAITAGHSNLQSIALCNEGDALLMLGRYDEATRQYERAQALCRRMGSRRSAAAHLGLGEIYRRRGWSEQARSAYEAAATLAEEGGLNQVRVCALAGLSRVLVADHPQAATQTAEQATRLASDRVVVTALLAQAWVALHLGDNATAGALASDAAKVARAERDPASLAESLEIRAAAETDPTRSRAALREAQAIWSSAGAVVDAARVLNKLGHLPGAETDDRLGALLAAETLAAAGVPVTGDGLRQAENAVLIRAFGRFEVCLHGQVVPATQWQSRKARDLLRILVARRGRPVPRGELCEMLWPDDDQAKTGHRLSVLLSIVKGVLDPDRALPADHYLVADQASIGLDATRLRIDVEEFLIDVGHGRRLRERGATAEVYRLLSATVQSYRADVFEDEPYSEWSTALREEARAAHVSALRMLAQASRKLGRVSAAISHLMRLLSIDPYDEAGHRALIDTLVTGGQHGEAQRAQARYREAMRAIGVKPA</sequence>
<dbReference type="SMART" id="SM00028">
    <property type="entry name" value="TPR"/>
    <property type="match status" value="6"/>
</dbReference>
<dbReference type="RefSeq" id="WP_203910653.1">
    <property type="nucleotide sequence ID" value="NZ_BONY01000030.1"/>
</dbReference>
<gene>
    <name evidence="3" type="ORF">Rhe02_49150</name>
</gene>
<dbReference type="InterPro" id="IPR036388">
    <property type="entry name" value="WH-like_DNA-bd_sf"/>
</dbReference>
<dbReference type="PROSITE" id="PS50005">
    <property type="entry name" value="TPR"/>
    <property type="match status" value="1"/>
</dbReference>
<keyword evidence="1" id="KW-0802">TPR repeat</keyword>
<dbReference type="SUPFAM" id="SSF48452">
    <property type="entry name" value="TPR-like"/>
    <property type="match status" value="2"/>
</dbReference>
<dbReference type="GO" id="GO:0003677">
    <property type="term" value="F:DNA binding"/>
    <property type="evidence" value="ECO:0007669"/>
    <property type="project" value="InterPro"/>
</dbReference>
<dbReference type="SMART" id="SM01043">
    <property type="entry name" value="BTAD"/>
    <property type="match status" value="1"/>
</dbReference>
<organism evidence="3 4">
    <name type="scientific">Rhizocola hellebori</name>
    <dbReference type="NCBI Taxonomy" id="1392758"/>
    <lineage>
        <taxon>Bacteria</taxon>
        <taxon>Bacillati</taxon>
        <taxon>Actinomycetota</taxon>
        <taxon>Actinomycetes</taxon>
        <taxon>Micromonosporales</taxon>
        <taxon>Micromonosporaceae</taxon>
        <taxon>Rhizocola</taxon>
    </lineage>
</organism>
<feature type="repeat" description="TPR" evidence="1">
    <location>
        <begin position="889"/>
        <end position="922"/>
    </location>
</feature>
<dbReference type="Proteomes" id="UP000612899">
    <property type="component" value="Unassembled WGS sequence"/>
</dbReference>
<dbReference type="InterPro" id="IPR051677">
    <property type="entry name" value="AfsR-DnrI-RedD_regulator"/>
</dbReference>
<dbReference type="InterPro" id="IPR016032">
    <property type="entry name" value="Sig_transdc_resp-reg_C-effctor"/>
</dbReference>
<protein>
    <recommendedName>
        <fullName evidence="2">Bacterial transcriptional activator domain-containing protein</fullName>
    </recommendedName>
</protein>
<evidence type="ECO:0000256" key="1">
    <source>
        <dbReference type="PROSITE-ProRule" id="PRU00339"/>
    </source>
</evidence>
<reference evidence="3" key="1">
    <citation type="submission" date="2021-01" db="EMBL/GenBank/DDBJ databases">
        <title>Whole genome shotgun sequence of Rhizocola hellebori NBRC 109834.</title>
        <authorList>
            <person name="Komaki H."/>
            <person name="Tamura T."/>
        </authorList>
    </citation>
    <scope>NUCLEOTIDE SEQUENCE</scope>
    <source>
        <strain evidence="3">NBRC 109834</strain>
    </source>
</reference>
<dbReference type="Gene3D" id="1.10.10.10">
    <property type="entry name" value="Winged helix-like DNA-binding domain superfamily/Winged helix DNA-binding domain"/>
    <property type="match status" value="1"/>
</dbReference>
<comment type="caution">
    <text evidence="3">The sequence shown here is derived from an EMBL/GenBank/DDBJ whole genome shotgun (WGS) entry which is preliminary data.</text>
</comment>
<dbReference type="InterPro" id="IPR005158">
    <property type="entry name" value="BTAD"/>
</dbReference>